<gene>
    <name evidence="2" type="ORF">RJ639_021944</name>
</gene>
<dbReference type="CDD" id="cd09279">
    <property type="entry name" value="RNase_HI_like"/>
    <property type="match status" value="1"/>
</dbReference>
<feature type="domain" description="RNase H type-1" evidence="1">
    <location>
        <begin position="104"/>
        <end position="214"/>
    </location>
</feature>
<dbReference type="Gene3D" id="3.10.10.10">
    <property type="entry name" value="HIV Type 1 Reverse Transcriptase, subunit A, domain 1"/>
    <property type="match status" value="1"/>
</dbReference>
<dbReference type="GO" id="GO:0003676">
    <property type="term" value="F:nucleic acid binding"/>
    <property type="evidence" value="ECO:0007669"/>
    <property type="project" value="InterPro"/>
</dbReference>
<proteinExistence type="predicted"/>
<dbReference type="Proteomes" id="UP001188597">
    <property type="component" value="Unassembled WGS sequence"/>
</dbReference>
<sequence>MQSGEPVEDLISIEVFPREKEKTVRICSNLKKDTKLELVNLLRTYVDIFAWTTTDIPGIDPKKKRTLALERHEKIEDEVDKLLTATFIEEIYYPDWIANVVMVPQLAQDPYVDDSSVVGSSGAGIILISPKGFAIEYALRFGFQASNNEAKYETLLMGIRLAHALKVDSLSVYSDSQFMVNHVLGDYEARDERMVQYIQLMKTLASKFKQFTVH</sequence>
<dbReference type="InterPro" id="IPR036397">
    <property type="entry name" value="RNaseH_sf"/>
</dbReference>
<name>A0AA88V3S7_9ASTE</name>
<evidence type="ECO:0000313" key="2">
    <source>
        <dbReference type="EMBL" id="KAK3001300.1"/>
    </source>
</evidence>
<accession>A0AA88V3S7</accession>
<keyword evidence="3" id="KW-1185">Reference proteome</keyword>
<dbReference type="GO" id="GO:0004523">
    <property type="term" value="F:RNA-DNA hybrid ribonuclease activity"/>
    <property type="evidence" value="ECO:0007669"/>
    <property type="project" value="InterPro"/>
</dbReference>
<dbReference type="AlphaFoldDB" id="A0AA88V3S7"/>
<dbReference type="PANTHER" id="PTHR48475">
    <property type="entry name" value="RIBONUCLEASE H"/>
    <property type="match status" value="1"/>
</dbReference>
<dbReference type="Pfam" id="PF13456">
    <property type="entry name" value="RVT_3"/>
    <property type="match status" value="1"/>
</dbReference>
<dbReference type="PROSITE" id="PS50879">
    <property type="entry name" value="RNASE_H_1"/>
    <property type="match status" value="1"/>
</dbReference>
<dbReference type="InterPro" id="IPR012337">
    <property type="entry name" value="RNaseH-like_sf"/>
</dbReference>
<dbReference type="Gene3D" id="3.30.420.10">
    <property type="entry name" value="Ribonuclease H-like superfamily/Ribonuclease H"/>
    <property type="match status" value="1"/>
</dbReference>
<dbReference type="SUPFAM" id="SSF53098">
    <property type="entry name" value="Ribonuclease H-like"/>
    <property type="match status" value="1"/>
</dbReference>
<dbReference type="InterPro" id="IPR002156">
    <property type="entry name" value="RNaseH_domain"/>
</dbReference>
<organism evidence="2 3">
    <name type="scientific">Escallonia herrerae</name>
    <dbReference type="NCBI Taxonomy" id="1293975"/>
    <lineage>
        <taxon>Eukaryota</taxon>
        <taxon>Viridiplantae</taxon>
        <taxon>Streptophyta</taxon>
        <taxon>Embryophyta</taxon>
        <taxon>Tracheophyta</taxon>
        <taxon>Spermatophyta</taxon>
        <taxon>Magnoliopsida</taxon>
        <taxon>eudicotyledons</taxon>
        <taxon>Gunneridae</taxon>
        <taxon>Pentapetalae</taxon>
        <taxon>asterids</taxon>
        <taxon>campanulids</taxon>
        <taxon>Escalloniales</taxon>
        <taxon>Escalloniaceae</taxon>
        <taxon>Escallonia</taxon>
    </lineage>
</organism>
<evidence type="ECO:0000259" key="1">
    <source>
        <dbReference type="PROSITE" id="PS50879"/>
    </source>
</evidence>
<protein>
    <recommendedName>
        <fullName evidence="1">RNase H type-1 domain-containing protein</fullName>
    </recommendedName>
</protein>
<dbReference type="PANTHER" id="PTHR48475:SF2">
    <property type="entry name" value="RIBONUCLEASE H"/>
    <property type="match status" value="1"/>
</dbReference>
<evidence type="ECO:0000313" key="3">
    <source>
        <dbReference type="Proteomes" id="UP001188597"/>
    </source>
</evidence>
<comment type="caution">
    <text evidence="2">The sequence shown here is derived from an EMBL/GenBank/DDBJ whole genome shotgun (WGS) entry which is preliminary data.</text>
</comment>
<dbReference type="EMBL" id="JAVXUP010002810">
    <property type="protein sequence ID" value="KAK3001300.1"/>
    <property type="molecule type" value="Genomic_DNA"/>
</dbReference>
<reference evidence="2" key="1">
    <citation type="submission" date="2022-12" db="EMBL/GenBank/DDBJ databases">
        <title>Draft genome assemblies for two species of Escallonia (Escalloniales).</title>
        <authorList>
            <person name="Chanderbali A."/>
            <person name="Dervinis C."/>
            <person name="Anghel I."/>
            <person name="Soltis D."/>
            <person name="Soltis P."/>
            <person name="Zapata F."/>
        </authorList>
    </citation>
    <scope>NUCLEOTIDE SEQUENCE</scope>
    <source>
        <strain evidence="2">UCBG64.0493</strain>
        <tissue evidence="2">Leaf</tissue>
    </source>
</reference>